<dbReference type="Pfam" id="PF01797">
    <property type="entry name" value="Y1_Tnp"/>
    <property type="match status" value="1"/>
</dbReference>
<protein>
    <recommendedName>
        <fullName evidence="1">Transposase IS200-like domain-containing protein</fullName>
    </recommendedName>
</protein>
<evidence type="ECO:0000259" key="1">
    <source>
        <dbReference type="SMART" id="SM01321"/>
    </source>
</evidence>
<evidence type="ECO:0000313" key="3">
    <source>
        <dbReference type="Proteomes" id="UP000176450"/>
    </source>
</evidence>
<name>A0A1F6AZP0_9BACT</name>
<sequence length="227" mass="26789">MPARNIVKVYVENGIYHVYNRGVEKRNIFLDRQDYGVFLRILKDALTPPPDRKMIQIDVTLKGSTFKGVPRQPRSFHEDIDLLAYCLMPNHFHLLLKQNKEQAMRQFVHSISIRYAMYFNKRYHRIGKLFQNIYKAALVSEEPYLLHVSRYIHLNPREIVSDIETAYSSYSEYLGKRHTPWVKPELVLSLFGAYGSIMNKKYQSYKEFVESFVEDSAEVLGRETLED</sequence>
<dbReference type="GO" id="GO:0004803">
    <property type="term" value="F:transposase activity"/>
    <property type="evidence" value="ECO:0007669"/>
    <property type="project" value="InterPro"/>
</dbReference>
<organism evidence="2 3">
    <name type="scientific">Candidatus Gottesmanbacteria bacterium RIFCSPLOWO2_01_FULL_46_9</name>
    <dbReference type="NCBI Taxonomy" id="1798394"/>
    <lineage>
        <taxon>Bacteria</taxon>
        <taxon>Candidatus Gottesmaniibacteriota</taxon>
    </lineage>
</organism>
<dbReference type="InterPro" id="IPR036515">
    <property type="entry name" value="Transposase_17_sf"/>
</dbReference>
<proteinExistence type="predicted"/>
<accession>A0A1F6AZP0</accession>
<dbReference type="GO" id="GO:0006313">
    <property type="term" value="P:DNA transposition"/>
    <property type="evidence" value="ECO:0007669"/>
    <property type="project" value="InterPro"/>
</dbReference>
<feature type="domain" description="Transposase IS200-like" evidence="1">
    <location>
        <begin position="11"/>
        <end position="155"/>
    </location>
</feature>
<dbReference type="PANTHER" id="PTHR34322">
    <property type="entry name" value="TRANSPOSASE, Y1_TNP DOMAIN-CONTAINING"/>
    <property type="match status" value="1"/>
</dbReference>
<dbReference type="SUPFAM" id="SSF143422">
    <property type="entry name" value="Transposase IS200-like"/>
    <property type="match status" value="1"/>
</dbReference>
<comment type="caution">
    <text evidence="2">The sequence shown here is derived from an EMBL/GenBank/DDBJ whole genome shotgun (WGS) entry which is preliminary data.</text>
</comment>
<gene>
    <name evidence="2" type="ORF">A3A63_01555</name>
</gene>
<dbReference type="SMART" id="SM01321">
    <property type="entry name" value="Y1_Tnp"/>
    <property type="match status" value="1"/>
</dbReference>
<dbReference type="Proteomes" id="UP000176450">
    <property type="component" value="Unassembled WGS sequence"/>
</dbReference>
<dbReference type="InterPro" id="IPR002686">
    <property type="entry name" value="Transposase_17"/>
</dbReference>
<dbReference type="EMBL" id="MFJX01000048">
    <property type="protein sequence ID" value="OGG30118.1"/>
    <property type="molecule type" value="Genomic_DNA"/>
</dbReference>
<evidence type="ECO:0000313" key="2">
    <source>
        <dbReference type="EMBL" id="OGG30118.1"/>
    </source>
</evidence>
<dbReference type="PANTHER" id="PTHR34322:SF2">
    <property type="entry name" value="TRANSPOSASE IS200-LIKE DOMAIN-CONTAINING PROTEIN"/>
    <property type="match status" value="1"/>
</dbReference>
<dbReference type="GO" id="GO:0003677">
    <property type="term" value="F:DNA binding"/>
    <property type="evidence" value="ECO:0007669"/>
    <property type="project" value="InterPro"/>
</dbReference>
<dbReference type="AlphaFoldDB" id="A0A1F6AZP0"/>
<dbReference type="Gene3D" id="3.30.70.1290">
    <property type="entry name" value="Transposase IS200-like"/>
    <property type="match status" value="1"/>
</dbReference>
<reference evidence="2 3" key="1">
    <citation type="journal article" date="2016" name="Nat. Commun.">
        <title>Thousands of microbial genomes shed light on interconnected biogeochemical processes in an aquifer system.</title>
        <authorList>
            <person name="Anantharaman K."/>
            <person name="Brown C.T."/>
            <person name="Hug L.A."/>
            <person name="Sharon I."/>
            <person name="Castelle C.J."/>
            <person name="Probst A.J."/>
            <person name="Thomas B.C."/>
            <person name="Singh A."/>
            <person name="Wilkins M.J."/>
            <person name="Karaoz U."/>
            <person name="Brodie E.L."/>
            <person name="Williams K.H."/>
            <person name="Hubbard S.S."/>
            <person name="Banfield J.F."/>
        </authorList>
    </citation>
    <scope>NUCLEOTIDE SEQUENCE [LARGE SCALE GENOMIC DNA]</scope>
</reference>